<comment type="caution">
    <text evidence="3">The sequence shown here is derived from an EMBL/GenBank/DDBJ whole genome shotgun (WGS) entry which is preliminary data.</text>
</comment>
<gene>
    <name evidence="3" type="ORF">GCM10009740_14620</name>
</gene>
<feature type="transmembrane region" description="Helical" evidence="2">
    <location>
        <begin position="537"/>
        <end position="555"/>
    </location>
</feature>
<feature type="transmembrane region" description="Helical" evidence="2">
    <location>
        <begin position="356"/>
        <end position="374"/>
    </location>
</feature>
<feature type="transmembrane region" description="Helical" evidence="2">
    <location>
        <begin position="444"/>
        <end position="467"/>
    </location>
</feature>
<feature type="transmembrane region" description="Helical" evidence="2">
    <location>
        <begin position="276"/>
        <end position="296"/>
    </location>
</feature>
<reference evidence="4" key="1">
    <citation type="journal article" date="2019" name="Int. J. Syst. Evol. Microbiol.">
        <title>The Global Catalogue of Microorganisms (GCM) 10K type strain sequencing project: providing services to taxonomists for standard genome sequencing and annotation.</title>
        <authorList>
            <consortium name="The Broad Institute Genomics Platform"/>
            <consortium name="The Broad Institute Genome Sequencing Center for Infectious Disease"/>
            <person name="Wu L."/>
            <person name="Ma J."/>
        </authorList>
    </citation>
    <scope>NUCLEOTIDE SEQUENCE [LARGE SCALE GENOMIC DNA]</scope>
    <source>
        <strain evidence="4">JCM 14283</strain>
    </source>
</reference>
<feature type="transmembrane region" description="Helical" evidence="2">
    <location>
        <begin position="607"/>
        <end position="626"/>
    </location>
</feature>
<evidence type="ECO:0000256" key="1">
    <source>
        <dbReference type="SAM" id="MobiDB-lite"/>
    </source>
</evidence>
<evidence type="ECO:0000256" key="2">
    <source>
        <dbReference type="SAM" id="Phobius"/>
    </source>
</evidence>
<proteinExistence type="predicted"/>
<feature type="transmembrane region" description="Helical" evidence="2">
    <location>
        <begin position="248"/>
        <end position="269"/>
    </location>
</feature>
<feature type="transmembrane region" description="Helical" evidence="2">
    <location>
        <begin position="479"/>
        <end position="500"/>
    </location>
</feature>
<organism evidence="3 4">
    <name type="scientific">Terrabacter terrae</name>
    <dbReference type="NCBI Taxonomy" id="318434"/>
    <lineage>
        <taxon>Bacteria</taxon>
        <taxon>Bacillati</taxon>
        <taxon>Actinomycetota</taxon>
        <taxon>Actinomycetes</taxon>
        <taxon>Micrococcales</taxon>
        <taxon>Intrasporangiaceae</taxon>
        <taxon>Terrabacter</taxon>
    </lineage>
</organism>
<keyword evidence="2" id="KW-1133">Transmembrane helix</keyword>
<name>A0ABP5FJJ6_9MICO</name>
<evidence type="ECO:0008006" key="5">
    <source>
        <dbReference type="Google" id="ProtNLM"/>
    </source>
</evidence>
<feature type="transmembrane region" description="Helical" evidence="2">
    <location>
        <begin position="575"/>
        <end position="595"/>
    </location>
</feature>
<keyword evidence="2" id="KW-0472">Membrane</keyword>
<dbReference type="RefSeq" id="WP_343989487.1">
    <property type="nucleotide sequence ID" value="NZ_BAAANB010000003.1"/>
</dbReference>
<dbReference type="Proteomes" id="UP001501285">
    <property type="component" value="Unassembled WGS sequence"/>
</dbReference>
<keyword evidence="2" id="KW-0812">Transmembrane</keyword>
<evidence type="ECO:0000313" key="3">
    <source>
        <dbReference type="EMBL" id="GAA2025965.1"/>
    </source>
</evidence>
<feature type="transmembrane region" description="Helical" evidence="2">
    <location>
        <begin position="42"/>
        <end position="60"/>
    </location>
</feature>
<feature type="region of interest" description="Disordered" evidence="1">
    <location>
        <begin position="1"/>
        <end position="33"/>
    </location>
</feature>
<keyword evidence="4" id="KW-1185">Reference proteome</keyword>
<feature type="transmembrane region" description="Helical" evidence="2">
    <location>
        <begin position="381"/>
        <end position="406"/>
    </location>
</feature>
<feature type="transmembrane region" description="Helical" evidence="2">
    <location>
        <begin position="72"/>
        <end position="91"/>
    </location>
</feature>
<evidence type="ECO:0000313" key="4">
    <source>
        <dbReference type="Proteomes" id="UP001501285"/>
    </source>
</evidence>
<accession>A0ABP5FJJ6</accession>
<protein>
    <recommendedName>
        <fullName evidence="5">Glycosyltransferase RgtA/B/C/D-like domain-containing protein</fullName>
    </recommendedName>
</protein>
<sequence length="774" mass="81889">MRPGPPSVAPATEGTGSDPAPQSQAAPPPAAPPSSAWVTRTVPALLVALALAVYAAYVLLHTGTPQADVRGYALYWALCLVVPGTLVLKAIRGTAGSWLADLALGATTGLVCELAAWATAESLGLQEQLRFWPVLTLVLLAPRGTRSRVLERPTRPWSLPAFTLVTAACAQVVWQVYRTYLQEWPLPPTGRVYYPDLMWHLGLVNEATRSFPLGTPQVVDGGLLVYHWFSDAHIAAASLITGVDTTTVLLRLWALPVLVLGVALTAVLARRVGASDWAAAGAAALMSTTVTVPFWPSMWTGSNHLNPLSPSQVYSAPFTLLLVYSLVDLLRAGSRRAAVVLVVLAALGTSGTKSSALPIVLGGVALATVAALLLRRRRRMLLALLASLTVVTAAAHELVAGGSFGAGLQLFSALSLTRPYRVLHGQTVDFTTRILAGITDTPGVGALMLLGLLLIGALMVLRLLAAFLPLFQRTLRGDLAAWLLSGICLAALVPFLGLGHIGYSEFYFVFGAVPFGCVLAMWSLSTLVEENDPRARVTAVVGACAAIATLVVGWVRLRSPMGGSRAAVVDDLRSFVIGLTVTALVLAAVVAVGLLRRRRGNARWVPAVLAAVVAAVVASGPLNVAVSETAQPAPAPPRQYALPLAQSTAALWVKRNVPDDAVLATNAHCRNAGTPCDSRLWWISGLGGRRVLVEGWGYLPTAVAGFPDQALLRLNQAAFEHPTRETVQQLRDRGVSWLVAQTVPGSKPSTDLGRFARERYRKGPIVIYQLPAAP</sequence>
<feature type="transmembrane region" description="Helical" evidence="2">
    <location>
        <begin position="506"/>
        <end position="525"/>
    </location>
</feature>
<dbReference type="EMBL" id="BAAANB010000003">
    <property type="protein sequence ID" value="GAA2025965.1"/>
    <property type="molecule type" value="Genomic_DNA"/>
</dbReference>